<proteinExistence type="inferred from homology"/>
<evidence type="ECO:0000256" key="5">
    <source>
        <dbReference type="ARBA" id="ARBA00023136"/>
    </source>
</evidence>
<feature type="transmembrane region" description="Helical" evidence="7">
    <location>
        <begin position="243"/>
        <end position="261"/>
    </location>
</feature>
<evidence type="ECO:0000256" key="7">
    <source>
        <dbReference type="SAM" id="Phobius"/>
    </source>
</evidence>
<evidence type="ECO:0000313" key="10">
    <source>
        <dbReference type="Proteomes" id="UP000004756"/>
    </source>
</evidence>
<feature type="transmembrane region" description="Helical" evidence="7">
    <location>
        <begin position="204"/>
        <end position="222"/>
    </location>
</feature>
<organism evidence="9 10">
    <name type="scientific">[Clostridium] asparagiforme DSM 15981</name>
    <dbReference type="NCBI Taxonomy" id="518636"/>
    <lineage>
        <taxon>Bacteria</taxon>
        <taxon>Bacillati</taxon>
        <taxon>Bacillota</taxon>
        <taxon>Clostridia</taxon>
        <taxon>Lachnospirales</taxon>
        <taxon>Lachnospiraceae</taxon>
        <taxon>Enterocloster</taxon>
    </lineage>
</organism>
<sequence>MINFEGKRKGMGEKEEKEVMELALQAGHLLLENGAEIFRVEETMDRICRHYGVRSGNAFVLSNGIFATAGSERERYFAKVQHIPVSGTHLNRVAAVNQLSREIESGRYTVEEASQALEDIRNMPGKRKITQVLASGVGSAAFCYLFGGNMGDTLCALCAGLVLYLYVLFVSAPRLSKIVGNIGGGALVTFICSGFYLLGAGAHLNFMIIGSIMPLIPGVAFTNAIRDIADGDYISGSVRMLDALLVFFSIAIGVGMAFSFISRVTGGALL</sequence>
<evidence type="ECO:0000256" key="2">
    <source>
        <dbReference type="ARBA" id="ARBA00022475"/>
    </source>
</evidence>
<dbReference type="PANTHER" id="PTHR34390:SF2">
    <property type="entry name" value="SUCCINATE TRANSPORTER SUBUNIT YJJP-RELATED"/>
    <property type="match status" value="1"/>
</dbReference>
<reference evidence="9 10" key="2">
    <citation type="submission" date="2009-02" db="EMBL/GenBank/DDBJ databases">
        <title>Draft genome sequence of Clostridium asparagiforme (DSM 15981).</title>
        <authorList>
            <person name="Sudarsanam P."/>
            <person name="Ley R."/>
            <person name="Guruge J."/>
            <person name="Turnbaugh P.J."/>
            <person name="Mahowald M."/>
            <person name="Liep D."/>
            <person name="Gordon J."/>
        </authorList>
    </citation>
    <scope>NUCLEOTIDE SEQUENCE [LARGE SCALE GENOMIC DNA]</scope>
    <source>
        <strain evidence="9 10">DSM 15981</strain>
    </source>
</reference>
<protein>
    <recommendedName>
        <fullName evidence="8">Threonine/serine exporter-like N-terminal domain-containing protein</fullName>
    </recommendedName>
</protein>
<keyword evidence="5 7" id="KW-0472">Membrane</keyword>
<dbReference type="GO" id="GO:0005886">
    <property type="term" value="C:plasma membrane"/>
    <property type="evidence" value="ECO:0007669"/>
    <property type="project" value="UniProtKB-SubCell"/>
</dbReference>
<keyword evidence="2" id="KW-1003">Cell membrane</keyword>
<gene>
    <name evidence="9" type="ORF">CLOSTASPAR_05393</name>
</gene>
<comment type="caution">
    <text evidence="9">The sequence shown here is derived from an EMBL/GenBank/DDBJ whole genome shotgun (WGS) entry which is preliminary data.</text>
</comment>
<feature type="transmembrane region" description="Helical" evidence="7">
    <location>
        <begin position="178"/>
        <end position="198"/>
    </location>
</feature>
<keyword evidence="4 7" id="KW-1133">Transmembrane helix</keyword>
<feature type="transmembrane region" description="Helical" evidence="7">
    <location>
        <begin position="153"/>
        <end position="171"/>
    </location>
</feature>
<feature type="transmembrane region" description="Helical" evidence="7">
    <location>
        <begin position="129"/>
        <end position="147"/>
    </location>
</feature>
<keyword evidence="10" id="KW-1185">Reference proteome</keyword>
<evidence type="ECO:0000259" key="8">
    <source>
        <dbReference type="Pfam" id="PF06738"/>
    </source>
</evidence>
<dbReference type="InterPro" id="IPR050539">
    <property type="entry name" value="ThrE_Dicarb/AminoAcid_Exp"/>
</dbReference>
<dbReference type="PANTHER" id="PTHR34390">
    <property type="entry name" value="UPF0442 PROTEIN YJJB-RELATED"/>
    <property type="match status" value="1"/>
</dbReference>
<dbReference type="Pfam" id="PF06738">
    <property type="entry name" value="ThrE"/>
    <property type="match status" value="1"/>
</dbReference>
<reference evidence="9 10" key="1">
    <citation type="submission" date="2009-01" db="EMBL/GenBank/DDBJ databases">
        <authorList>
            <person name="Fulton L."/>
            <person name="Clifton S."/>
            <person name="Fulton B."/>
            <person name="Xu J."/>
            <person name="Minx P."/>
            <person name="Pepin K.H."/>
            <person name="Johnson M."/>
            <person name="Bhonagiri V."/>
            <person name="Nash W.E."/>
            <person name="Mardis E.R."/>
            <person name="Wilson R.K."/>
        </authorList>
    </citation>
    <scope>NUCLEOTIDE SEQUENCE [LARGE SCALE GENOMIC DNA]</scope>
    <source>
        <strain evidence="9 10">DSM 15981</strain>
    </source>
</reference>
<dbReference type="InterPro" id="IPR010619">
    <property type="entry name" value="ThrE-like_N"/>
</dbReference>
<evidence type="ECO:0000256" key="1">
    <source>
        <dbReference type="ARBA" id="ARBA00004651"/>
    </source>
</evidence>
<keyword evidence="3 7" id="KW-0812">Transmembrane</keyword>
<dbReference type="GO" id="GO:0015744">
    <property type="term" value="P:succinate transport"/>
    <property type="evidence" value="ECO:0007669"/>
    <property type="project" value="TreeGrafter"/>
</dbReference>
<feature type="domain" description="Threonine/serine exporter-like N-terminal" evidence="8">
    <location>
        <begin position="22"/>
        <end position="260"/>
    </location>
</feature>
<evidence type="ECO:0000256" key="6">
    <source>
        <dbReference type="ARBA" id="ARBA00034125"/>
    </source>
</evidence>
<dbReference type="GO" id="GO:0022857">
    <property type="term" value="F:transmembrane transporter activity"/>
    <property type="evidence" value="ECO:0007669"/>
    <property type="project" value="InterPro"/>
</dbReference>
<comment type="similarity">
    <text evidence="6">Belongs to the ThrE exporter (TC 2.A.79) family.</text>
</comment>
<dbReference type="AlphaFoldDB" id="C0D7Z5"/>
<name>C0D7Z5_9FIRM</name>
<dbReference type="Proteomes" id="UP000004756">
    <property type="component" value="Unassembled WGS sequence"/>
</dbReference>
<dbReference type="EMBL" id="ACCJ01000442">
    <property type="protein sequence ID" value="EEG52561.1"/>
    <property type="molecule type" value="Genomic_DNA"/>
</dbReference>
<accession>C0D7Z5</accession>
<evidence type="ECO:0000256" key="3">
    <source>
        <dbReference type="ARBA" id="ARBA00022692"/>
    </source>
</evidence>
<dbReference type="HOGENOM" id="CLU_070277_0_0_9"/>
<comment type="subcellular location">
    <subcellularLocation>
        <location evidence="1">Cell membrane</location>
        <topology evidence="1">Multi-pass membrane protein</topology>
    </subcellularLocation>
</comment>
<evidence type="ECO:0000256" key="4">
    <source>
        <dbReference type="ARBA" id="ARBA00022989"/>
    </source>
</evidence>
<evidence type="ECO:0000313" key="9">
    <source>
        <dbReference type="EMBL" id="EEG52561.1"/>
    </source>
</evidence>